<evidence type="ECO:0000256" key="2">
    <source>
        <dbReference type="ARBA" id="ARBA00022692"/>
    </source>
</evidence>
<dbReference type="CDD" id="cd08010">
    <property type="entry name" value="MltG_like"/>
    <property type="match status" value="1"/>
</dbReference>
<feature type="site" description="Important for catalytic activity" evidence="7">
    <location>
        <position position="260"/>
    </location>
</feature>
<keyword evidence="10" id="KW-1185">Reference proteome</keyword>
<dbReference type="GO" id="GO:0071555">
    <property type="term" value="P:cell wall organization"/>
    <property type="evidence" value="ECO:0007669"/>
    <property type="project" value="UniProtKB-KW"/>
</dbReference>
<proteinExistence type="inferred from homology"/>
<dbReference type="GO" id="GO:0008932">
    <property type="term" value="F:lytic endotransglycosylase activity"/>
    <property type="evidence" value="ECO:0007669"/>
    <property type="project" value="UniProtKB-UniRule"/>
</dbReference>
<dbReference type="OrthoDB" id="9814591at2"/>
<evidence type="ECO:0000313" key="10">
    <source>
        <dbReference type="Proteomes" id="UP000313231"/>
    </source>
</evidence>
<dbReference type="GO" id="GO:0009252">
    <property type="term" value="P:peptidoglycan biosynthetic process"/>
    <property type="evidence" value="ECO:0007669"/>
    <property type="project" value="UniProtKB-UniRule"/>
</dbReference>
<keyword evidence="5 7" id="KW-0456">Lyase</keyword>
<evidence type="ECO:0000256" key="1">
    <source>
        <dbReference type="ARBA" id="ARBA00022475"/>
    </source>
</evidence>
<feature type="region of interest" description="Disordered" evidence="8">
    <location>
        <begin position="1"/>
        <end position="29"/>
    </location>
</feature>
<evidence type="ECO:0000256" key="5">
    <source>
        <dbReference type="ARBA" id="ARBA00023239"/>
    </source>
</evidence>
<dbReference type="Gene3D" id="3.30.1490.480">
    <property type="entry name" value="Endolytic murein transglycosylase"/>
    <property type="match status" value="1"/>
</dbReference>
<evidence type="ECO:0000256" key="4">
    <source>
        <dbReference type="ARBA" id="ARBA00023136"/>
    </source>
</evidence>
<evidence type="ECO:0000313" key="9">
    <source>
        <dbReference type="EMBL" id="TNM39509.1"/>
    </source>
</evidence>
<keyword evidence="3 7" id="KW-1133">Transmembrane helix</keyword>
<comment type="function">
    <text evidence="7">Functions as a peptidoglycan terminase that cleaves nascent peptidoglycan strands endolytically to terminate their elongation.</text>
</comment>
<evidence type="ECO:0000256" key="7">
    <source>
        <dbReference type="HAMAP-Rule" id="MF_02065"/>
    </source>
</evidence>
<feature type="compositionally biased region" description="Basic and acidic residues" evidence="8">
    <location>
        <begin position="1"/>
        <end position="14"/>
    </location>
</feature>
<feature type="transmembrane region" description="Helical" evidence="7">
    <location>
        <begin position="36"/>
        <end position="55"/>
    </location>
</feature>
<keyword evidence="2 7" id="KW-0812">Transmembrane</keyword>
<dbReference type="NCBIfam" id="TIGR00247">
    <property type="entry name" value="endolytic transglycosylase MltG"/>
    <property type="match status" value="1"/>
</dbReference>
<dbReference type="EMBL" id="VDMP01000024">
    <property type="protein sequence ID" value="TNM39509.1"/>
    <property type="molecule type" value="Genomic_DNA"/>
</dbReference>
<sequence>MTEPLPEHTEDAGHDILPSSTHAGGRRRAERSRRGGCLPMLLVIVLFCGIVAWFARGAIADVKDMLAGPEDFAGPGSGEVTFVIDPGQSVASMGAELEDLGVVASSDAFVDAAAKDDRSTKIQAGTYLLKNKMKAADVVAILVDPSKIAQDTVTIPEGKRTSDVVKILAKGTDFKAKEFQAVLADPAALGLPASAGGNPEGYLFPATYTITPADTPQTILAAMVAKGESVMADLDLDAAAQKVGLSAHEVLTVASMLEFEASRNEDFPKVARAIYNRLDQGMALQSDATVAFANGLSGEVWTTADQRDIDSPYNTYANEGLPPGPIGNPGEATIDAALHPVDGPWLYWVVVDLKTGETVFSSTLAEHNAATERLREYCKTSDAC</sequence>
<comment type="caution">
    <text evidence="9">The sequence shown here is derived from an EMBL/GenBank/DDBJ whole genome shotgun (WGS) entry which is preliminary data.</text>
</comment>
<evidence type="ECO:0000256" key="8">
    <source>
        <dbReference type="SAM" id="MobiDB-lite"/>
    </source>
</evidence>
<evidence type="ECO:0000256" key="3">
    <source>
        <dbReference type="ARBA" id="ARBA00022989"/>
    </source>
</evidence>
<accession>A0A5C4VW41</accession>
<dbReference type="EC" id="4.2.2.29" evidence="7"/>
<dbReference type="HAMAP" id="MF_02065">
    <property type="entry name" value="MltG"/>
    <property type="match status" value="1"/>
</dbReference>
<comment type="similarity">
    <text evidence="7">Belongs to the transglycosylase MltG family.</text>
</comment>
<dbReference type="GO" id="GO:0005886">
    <property type="term" value="C:plasma membrane"/>
    <property type="evidence" value="ECO:0007669"/>
    <property type="project" value="UniProtKB-SubCell"/>
</dbReference>
<evidence type="ECO:0000256" key="6">
    <source>
        <dbReference type="ARBA" id="ARBA00023316"/>
    </source>
</evidence>
<comment type="catalytic activity">
    <reaction evidence="7">
        <text>a peptidoglycan chain = a peptidoglycan chain with N-acetyl-1,6-anhydromuramyl-[peptide] at the reducing end + a peptidoglycan chain with N-acetylglucosamine at the non-reducing end.</text>
        <dbReference type="EC" id="4.2.2.29"/>
    </reaction>
</comment>
<protein>
    <recommendedName>
        <fullName evidence="7">Endolytic murein transglycosylase</fullName>
        <ecNumber evidence="7">4.2.2.29</ecNumber>
    </recommendedName>
    <alternativeName>
        <fullName evidence="7">Peptidoglycan lytic transglycosylase</fullName>
    </alternativeName>
    <alternativeName>
        <fullName evidence="7">Peptidoglycan polymerization terminase</fullName>
    </alternativeName>
</protein>
<reference evidence="9 10" key="1">
    <citation type="journal article" date="2016" name="Int. J. Syst. Evol. Microbiol.">
        <title>Nocardioides albidus sp. nov., an actinobacterium isolated from garden soil.</title>
        <authorList>
            <person name="Singh H."/>
            <person name="Du J."/>
            <person name="Trinh H."/>
            <person name="Won K."/>
            <person name="Yang J.E."/>
            <person name="Yin C."/>
            <person name="Kook M."/>
            <person name="Yi T.H."/>
        </authorList>
    </citation>
    <scope>NUCLEOTIDE SEQUENCE [LARGE SCALE GENOMIC DNA]</scope>
    <source>
        <strain evidence="9 10">CCTCC AB 2015297</strain>
    </source>
</reference>
<comment type="subcellular location">
    <subcellularLocation>
        <location evidence="7">Cell membrane</location>
        <topology evidence="7">Single-pass membrane protein</topology>
    </subcellularLocation>
</comment>
<dbReference type="PANTHER" id="PTHR30518">
    <property type="entry name" value="ENDOLYTIC MUREIN TRANSGLYCOSYLASE"/>
    <property type="match status" value="1"/>
</dbReference>
<dbReference type="Pfam" id="PF02618">
    <property type="entry name" value="YceG"/>
    <property type="match status" value="1"/>
</dbReference>
<dbReference type="RefSeq" id="WP_139623000.1">
    <property type="nucleotide sequence ID" value="NZ_VDMP01000024.1"/>
</dbReference>
<keyword evidence="1 7" id="KW-1003">Cell membrane</keyword>
<dbReference type="PANTHER" id="PTHR30518:SF2">
    <property type="entry name" value="ENDOLYTIC MUREIN TRANSGLYCOSYLASE"/>
    <property type="match status" value="1"/>
</dbReference>
<keyword evidence="6 7" id="KW-0961">Cell wall biogenesis/degradation</keyword>
<name>A0A5C4VW41_9ACTN</name>
<organism evidence="9 10">
    <name type="scientific">Nocardioides albidus</name>
    <dbReference type="NCBI Taxonomy" id="1517589"/>
    <lineage>
        <taxon>Bacteria</taxon>
        <taxon>Bacillati</taxon>
        <taxon>Actinomycetota</taxon>
        <taxon>Actinomycetes</taxon>
        <taxon>Propionibacteriales</taxon>
        <taxon>Nocardioidaceae</taxon>
        <taxon>Nocardioides</taxon>
    </lineage>
</organism>
<gene>
    <name evidence="7 9" type="primary">mltG</name>
    <name evidence="9" type="ORF">FHP29_11505</name>
</gene>
<dbReference type="Proteomes" id="UP000313231">
    <property type="component" value="Unassembled WGS sequence"/>
</dbReference>
<keyword evidence="4 7" id="KW-0472">Membrane</keyword>
<dbReference type="AlphaFoldDB" id="A0A5C4VW41"/>
<dbReference type="InterPro" id="IPR003770">
    <property type="entry name" value="MLTG-like"/>
</dbReference>